<organism evidence="3">
    <name type="scientific">hydrothermal vent metagenome</name>
    <dbReference type="NCBI Taxonomy" id="652676"/>
    <lineage>
        <taxon>unclassified sequences</taxon>
        <taxon>metagenomes</taxon>
        <taxon>ecological metagenomes</taxon>
    </lineage>
</organism>
<proteinExistence type="predicted"/>
<protein>
    <recommendedName>
        <fullName evidence="4">GYF domain-containing protein</fullName>
    </recommendedName>
</protein>
<evidence type="ECO:0008006" key="4">
    <source>
        <dbReference type="Google" id="ProtNLM"/>
    </source>
</evidence>
<feature type="compositionally biased region" description="Low complexity" evidence="1">
    <location>
        <begin position="158"/>
        <end position="174"/>
    </location>
</feature>
<feature type="transmembrane region" description="Helical" evidence="2">
    <location>
        <begin position="124"/>
        <end position="145"/>
    </location>
</feature>
<keyword evidence="2" id="KW-0472">Membrane</keyword>
<dbReference type="AlphaFoldDB" id="A0A3B0Y011"/>
<keyword evidence="2" id="KW-1133">Transmembrane helix</keyword>
<sequence>MQHTLWYTRRASVERGPYPENQISRYILLGRIGEQDELRPENGHWQPLLAYPDLIPAVMKLPTSDENRQKLLIARMREDERQPGDRRERRPRPPDEVLERRSGEERRRLEQDQVSSRTPTKLNLYRYSLAVAVMVLIGFSVSVLLQELEPEQPPPDCAAPVGASSPAVSMKSCL</sequence>
<feature type="compositionally biased region" description="Basic and acidic residues" evidence="1">
    <location>
        <begin position="71"/>
        <end position="111"/>
    </location>
</feature>
<evidence type="ECO:0000256" key="2">
    <source>
        <dbReference type="SAM" id="Phobius"/>
    </source>
</evidence>
<gene>
    <name evidence="3" type="ORF">MNBD_GAMMA13-1267</name>
</gene>
<name>A0A3B0Y011_9ZZZZ</name>
<accession>A0A3B0Y011</accession>
<dbReference type="EMBL" id="UOFK01000048">
    <property type="protein sequence ID" value="VAW73968.1"/>
    <property type="molecule type" value="Genomic_DNA"/>
</dbReference>
<evidence type="ECO:0000256" key="1">
    <source>
        <dbReference type="SAM" id="MobiDB-lite"/>
    </source>
</evidence>
<keyword evidence="2" id="KW-0812">Transmembrane</keyword>
<evidence type="ECO:0000313" key="3">
    <source>
        <dbReference type="EMBL" id="VAW73968.1"/>
    </source>
</evidence>
<feature type="region of interest" description="Disordered" evidence="1">
    <location>
        <begin position="71"/>
        <end position="117"/>
    </location>
</feature>
<feature type="region of interest" description="Disordered" evidence="1">
    <location>
        <begin position="151"/>
        <end position="174"/>
    </location>
</feature>
<reference evidence="3" key="1">
    <citation type="submission" date="2018-06" db="EMBL/GenBank/DDBJ databases">
        <authorList>
            <person name="Zhirakovskaya E."/>
        </authorList>
    </citation>
    <scope>NUCLEOTIDE SEQUENCE</scope>
</reference>